<accession>A0AAE9XES0</accession>
<proteinExistence type="predicted"/>
<dbReference type="Pfam" id="PF07949">
    <property type="entry name" value="YbbR"/>
    <property type="match status" value="2"/>
</dbReference>
<dbReference type="Gene3D" id="2.170.120.30">
    <property type="match status" value="1"/>
</dbReference>
<dbReference type="RefSeq" id="WP_202584772.1">
    <property type="nucleotide sequence ID" value="NZ_BKBT01000001.1"/>
</dbReference>
<reference evidence="2" key="1">
    <citation type="submission" date="2023-01" db="EMBL/GenBank/DDBJ databases">
        <title>Oxazolidinone resistance genes in florfenicol resistant enterococci from beef cattle and veal calves at slaughter.</title>
        <authorList>
            <person name="Biggel M."/>
        </authorList>
    </citation>
    <scope>NUCLEOTIDE SEQUENCE</scope>
    <source>
        <strain evidence="2">K204-1</strain>
    </source>
</reference>
<gene>
    <name evidence="2" type="ORF">PML95_08340</name>
</gene>
<dbReference type="Proteomes" id="UP001179600">
    <property type="component" value="Chromosome"/>
</dbReference>
<evidence type="ECO:0000313" key="3">
    <source>
        <dbReference type="Proteomes" id="UP001179600"/>
    </source>
</evidence>
<dbReference type="EMBL" id="CP116507">
    <property type="protein sequence ID" value="WCG22396.1"/>
    <property type="molecule type" value="Genomic_DNA"/>
</dbReference>
<dbReference type="PANTHER" id="PTHR37804:SF1">
    <property type="entry name" value="CDAA REGULATORY PROTEIN CDAR"/>
    <property type="match status" value="1"/>
</dbReference>
<organism evidence="2 3">
    <name type="scientific">Vagococcus lutrae</name>
    <dbReference type="NCBI Taxonomy" id="81947"/>
    <lineage>
        <taxon>Bacteria</taxon>
        <taxon>Bacillati</taxon>
        <taxon>Bacillota</taxon>
        <taxon>Bacilli</taxon>
        <taxon>Lactobacillales</taxon>
        <taxon>Enterococcaceae</taxon>
        <taxon>Vagococcus</taxon>
    </lineage>
</organism>
<feature type="region of interest" description="Disordered" evidence="1">
    <location>
        <begin position="314"/>
        <end position="347"/>
    </location>
</feature>
<feature type="compositionally biased region" description="Basic and acidic residues" evidence="1">
    <location>
        <begin position="319"/>
        <end position="347"/>
    </location>
</feature>
<dbReference type="PANTHER" id="PTHR37804">
    <property type="entry name" value="CDAA REGULATORY PROTEIN CDAR"/>
    <property type="match status" value="1"/>
</dbReference>
<dbReference type="InterPro" id="IPR053154">
    <property type="entry name" value="c-di-AMP_regulator"/>
</dbReference>
<dbReference type="Gene3D" id="2.170.120.40">
    <property type="entry name" value="YbbR-like domain"/>
    <property type="match status" value="2"/>
</dbReference>
<sequence length="347" mass="38581">MINKLTTTKAFTIVLSFMFAMLLFFNANPESRLVSRNEAGNTMKELSDVAENVKIKLIYDDQKYFVSGYEEETNVYLQSANKVLLDTEKAEETRNFSVVADLTDFKEGTYEVPLKIDGLNRAVSATLEKESIFVTLERRKTSSFKVSPRLNDSLLKQGYDLTDITVEPETVSITAGEQTLQKISDVIVSIDDKEVSSDFTKQVTVLPIDDKGNVLGVIAVPSVVTVRLTITAPTKSVPIKVNQSGSIPEGVASYRFEPTIDHVKVTGPREALDQVEEAVIIVDTSSINRKTTQSYRFEAIPNVTLEPTVTDVTVIPEMKPTKETSEKNQSSSKEKEESKVKETDETK</sequence>
<dbReference type="InterPro" id="IPR012505">
    <property type="entry name" value="YbbR"/>
</dbReference>
<protein>
    <submittedName>
        <fullName evidence="2">CdaR family protein</fullName>
    </submittedName>
</protein>
<dbReference type="GeneID" id="72384207"/>
<dbReference type="AlphaFoldDB" id="A0AAE9XES0"/>
<evidence type="ECO:0000313" key="2">
    <source>
        <dbReference type="EMBL" id="WCG22396.1"/>
    </source>
</evidence>
<name>A0AAE9XES0_9ENTE</name>
<evidence type="ECO:0000256" key="1">
    <source>
        <dbReference type="SAM" id="MobiDB-lite"/>
    </source>
</evidence>